<dbReference type="FunFam" id="3.40.1280.10:FF:000003">
    <property type="entry name" value="Ribosomal RNA small subunit methyltransferase"/>
    <property type="match status" value="1"/>
</dbReference>
<evidence type="ECO:0000256" key="6">
    <source>
        <dbReference type="ARBA" id="ARBA00022679"/>
    </source>
</evidence>
<dbReference type="InterPro" id="IPR029026">
    <property type="entry name" value="tRNA_m1G_MTases_N"/>
</dbReference>
<dbReference type="GeneTree" id="ENSGT00390000000305"/>
<reference evidence="18" key="2">
    <citation type="submission" date="2025-08" db="UniProtKB">
        <authorList>
            <consortium name="Ensembl"/>
        </authorList>
    </citation>
    <scope>IDENTIFICATION</scope>
</reference>
<sequence length="147" mass="16014">MLMDSPLNRAGLCKFYIHTQKNVLIEVNPQTRIPRTFDRFCGLMVQLLHKLSVRAADGPQKLLKVIKNPVSDHLPVGCMKIGTSFAAPNVTDLRELVPKAEPVTIVVGAFAHGSVSAYDPPISNYPLSAALTCAKITTAFEEAWGVL</sequence>
<evidence type="ECO:0000256" key="13">
    <source>
        <dbReference type="ARBA" id="ARBA00075957"/>
    </source>
</evidence>
<evidence type="ECO:0000256" key="7">
    <source>
        <dbReference type="ARBA" id="ARBA00022691"/>
    </source>
</evidence>
<dbReference type="PANTHER" id="PTHR12636">
    <property type="entry name" value="NEP1/MRA1"/>
    <property type="match status" value="1"/>
</dbReference>
<evidence type="ECO:0000256" key="4">
    <source>
        <dbReference type="ARBA" id="ARBA00022552"/>
    </source>
</evidence>
<keyword evidence="3" id="KW-0690">Ribosome biogenesis</keyword>
<dbReference type="InterPro" id="IPR029028">
    <property type="entry name" value="Alpha/beta_knot_MTases"/>
</dbReference>
<dbReference type="InterPro" id="IPR005304">
    <property type="entry name" value="Rbsml_bgen_MeTrfase_EMG1/NEP1"/>
</dbReference>
<evidence type="ECO:0000313" key="19">
    <source>
        <dbReference type="Proteomes" id="UP000694412"/>
    </source>
</evidence>
<evidence type="ECO:0000256" key="16">
    <source>
        <dbReference type="ARBA" id="ARBA00079565"/>
    </source>
</evidence>
<accession>A0A8C2TZ48</accession>
<keyword evidence="4" id="KW-0698">rRNA processing</keyword>
<dbReference type="Ensembl" id="ENSCJPT00005028762.1">
    <property type="protein sequence ID" value="ENSCJPP00005020901.1"/>
    <property type="gene ID" value="ENSCJPG00005016763.1"/>
</dbReference>
<evidence type="ECO:0000256" key="11">
    <source>
        <dbReference type="ARBA" id="ARBA00051029"/>
    </source>
</evidence>
<protein>
    <recommendedName>
        <fullName evidence="15">18S rRNA (pseudouridine(1248)-N1)-methyltransferase</fullName>
    </recommendedName>
    <alternativeName>
        <fullName evidence="17">18S rRNA Psi1248 methyltransferase</fullName>
    </alternativeName>
    <alternativeName>
        <fullName evidence="13">Nucleolar protein EMG1 homolog</fullName>
    </alternativeName>
    <alternativeName>
        <fullName evidence="16">Protein C2f</fullName>
    </alternativeName>
    <alternativeName>
        <fullName evidence="14">Ribosome biogenesis protein NEP1</fullName>
    </alternativeName>
</protein>
<keyword evidence="5" id="KW-0489">Methyltransferase</keyword>
<evidence type="ECO:0000313" key="18">
    <source>
        <dbReference type="Ensembl" id="ENSCJPP00005020901.1"/>
    </source>
</evidence>
<dbReference type="SUPFAM" id="SSF75217">
    <property type="entry name" value="alpha/beta knot"/>
    <property type="match status" value="1"/>
</dbReference>
<comment type="catalytic activity">
    <reaction evidence="11">
        <text>pseudouridine(1248) in human 18S rRNA + S-adenosyl-L-methionine = N(1)-methylpseudouridine(1248) in human 18S rRNA + S-adenosyl-L-homocysteine + H(+)</text>
        <dbReference type="Rhea" id="RHEA:46712"/>
        <dbReference type="Rhea" id="RHEA-COMP:11638"/>
        <dbReference type="Rhea" id="RHEA-COMP:11639"/>
        <dbReference type="ChEBI" id="CHEBI:15378"/>
        <dbReference type="ChEBI" id="CHEBI:57856"/>
        <dbReference type="ChEBI" id="CHEBI:59789"/>
        <dbReference type="ChEBI" id="CHEBI:65314"/>
        <dbReference type="ChEBI" id="CHEBI:74890"/>
    </reaction>
</comment>
<comment type="subcellular location">
    <subcellularLocation>
        <location evidence="1">Nucleus</location>
        <location evidence="1">Nucleolus</location>
    </subcellularLocation>
</comment>
<evidence type="ECO:0000256" key="10">
    <source>
        <dbReference type="ARBA" id="ARBA00023242"/>
    </source>
</evidence>
<evidence type="ECO:0000256" key="8">
    <source>
        <dbReference type="ARBA" id="ARBA00022730"/>
    </source>
</evidence>
<dbReference type="Proteomes" id="UP000694412">
    <property type="component" value="Chromosome 1"/>
</dbReference>
<evidence type="ECO:0000256" key="5">
    <source>
        <dbReference type="ARBA" id="ARBA00022603"/>
    </source>
</evidence>
<evidence type="ECO:0000256" key="1">
    <source>
        <dbReference type="ARBA" id="ARBA00004604"/>
    </source>
</evidence>
<comment type="similarity">
    <text evidence="2">Belongs to the class IV-like SAM-binding methyltransferase superfamily. RNA methyltransferase NEP1 family.</text>
</comment>
<dbReference type="Pfam" id="PF03587">
    <property type="entry name" value="EMG1"/>
    <property type="match status" value="1"/>
</dbReference>
<dbReference type="GO" id="GO:0070475">
    <property type="term" value="P:rRNA base methylation"/>
    <property type="evidence" value="ECO:0007669"/>
    <property type="project" value="InterPro"/>
</dbReference>
<dbReference type="Gene3D" id="3.40.1280.10">
    <property type="match status" value="1"/>
</dbReference>
<keyword evidence="19" id="KW-1185">Reference proteome</keyword>
<evidence type="ECO:0000256" key="3">
    <source>
        <dbReference type="ARBA" id="ARBA00022517"/>
    </source>
</evidence>
<keyword evidence="8" id="KW-0699">rRNA-binding</keyword>
<reference evidence="18" key="1">
    <citation type="submission" date="2015-11" db="EMBL/GenBank/DDBJ databases">
        <authorList>
            <consortium name="International Coturnix japonica Genome Analysis Consortium"/>
            <person name="Warren W."/>
            <person name="Burt D.W."/>
            <person name="Antin P.B."/>
            <person name="Lanford R."/>
            <person name="Gros J."/>
            <person name="Wilson R.K."/>
        </authorList>
    </citation>
    <scope>NUCLEOTIDE SEQUENCE [LARGE SCALE GENOMIC DNA]</scope>
</reference>
<dbReference type="GO" id="GO:0019843">
    <property type="term" value="F:rRNA binding"/>
    <property type="evidence" value="ECO:0007669"/>
    <property type="project" value="UniProtKB-KW"/>
</dbReference>
<evidence type="ECO:0000256" key="17">
    <source>
        <dbReference type="ARBA" id="ARBA00079971"/>
    </source>
</evidence>
<evidence type="ECO:0000256" key="15">
    <source>
        <dbReference type="ARBA" id="ARBA00078441"/>
    </source>
</evidence>
<proteinExistence type="inferred from homology"/>
<dbReference type="PANTHER" id="PTHR12636:SF5">
    <property type="entry name" value="RIBOSOMAL RNA SMALL SUBUNIT METHYLTRANSFERASE NEP1"/>
    <property type="match status" value="1"/>
</dbReference>
<dbReference type="GO" id="GO:0032040">
    <property type="term" value="C:small-subunit processome"/>
    <property type="evidence" value="ECO:0007669"/>
    <property type="project" value="TreeGrafter"/>
</dbReference>
<keyword evidence="10" id="KW-0539">Nucleus</keyword>
<keyword evidence="6" id="KW-0808">Transferase</keyword>
<keyword evidence="7" id="KW-0949">S-adenosyl-L-methionine</keyword>
<dbReference type="GO" id="GO:0070037">
    <property type="term" value="F:rRNA (pseudouridine) methyltransferase activity"/>
    <property type="evidence" value="ECO:0007669"/>
    <property type="project" value="InterPro"/>
</dbReference>
<evidence type="ECO:0000256" key="14">
    <source>
        <dbReference type="ARBA" id="ARBA00077532"/>
    </source>
</evidence>
<evidence type="ECO:0000256" key="2">
    <source>
        <dbReference type="ARBA" id="ARBA00008115"/>
    </source>
</evidence>
<dbReference type="CDD" id="cd18088">
    <property type="entry name" value="Nep1-like"/>
    <property type="match status" value="1"/>
</dbReference>
<keyword evidence="9" id="KW-0694">RNA-binding</keyword>
<evidence type="ECO:0000256" key="12">
    <source>
        <dbReference type="ARBA" id="ARBA00063756"/>
    </source>
</evidence>
<comment type="subunit">
    <text evidence="12">Homodimer. Part of the small subunit (SSU) processome, composed of more than 70 proteins and the RNA chaperone small nucleolar RNA (snoRNA) U3.</text>
</comment>
<evidence type="ECO:0000256" key="9">
    <source>
        <dbReference type="ARBA" id="ARBA00022884"/>
    </source>
</evidence>
<name>A0A8C2TZ48_COTJA</name>
<dbReference type="AlphaFoldDB" id="A0A8C2TZ48"/>
<reference evidence="18" key="3">
    <citation type="submission" date="2025-09" db="UniProtKB">
        <authorList>
            <consortium name="Ensembl"/>
        </authorList>
    </citation>
    <scope>IDENTIFICATION</scope>
</reference>
<organism evidence="18 19">
    <name type="scientific">Coturnix japonica</name>
    <name type="common">Japanese quail</name>
    <name type="synonym">Coturnix coturnix japonica</name>
    <dbReference type="NCBI Taxonomy" id="93934"/>
    <lineage>
        <taxon>Eukaryota</taxon>
        <taxon>Metazoa</taxon>
        <taxon>Chordata</taxon>
        <taxon>Craniata</taxon>
        <taxon>Vertebrata</taxon>
        <taxon>Euteleostomi</taxon>
        <taxon>Archelosauria</taxon>
        <taxon>Archosauria</taxon>
        <taxon>Dinosauria</taxon>
        <taxon>Saurischia</taxon>
        <taxon>Theropoda</taxon>
        <taxon>Coelurosauria</taxon>
        <taxon>Aves</taxon>
        <taxon>Neognathae</taxon>
        <taxon>Galloanserae</taxon>
        <taxon>Galliformes</taxon>
        <taxon>Phasianidae</taxon>
        <taxon>Perdicinae</taxon>
        <taxon>Coturnix</taxon>
    </lineage>
</organism>